<dbReference type="InterPro" id="IPR029044">
    <property type="entry name" value="Nucleotide-diphossugar_trans"/>
</dbReference>
<sequence>MDNTASQPPIVCAILAHNEQRRIRACLQSLPLDDPAIAFHLVVNGSSDKTASIAREMGGEHLEVHEYAQGGKARSWNRFALEEAPPAECYVFMDGDAEILPGSIQALHECLKAHPQANAASAFPRNGRKASLYAQQLRAERGLFGDCYALQGSFLQKMREQGVRLPNDLIGDDSLIGALAKTDLHNESQWRDERVIPCEDAGFLCEPLKVTPGSLLLQYRRMQNYSLRHFQNRMITAVMAKGGGSGLPPKVANLYSENMQRLRPRRHLLWWWFDSQTLRRMSLRKARN</sequence>
<dbReference type="AlphaFoldDB" id="A0A6I4T4W7"/>
<gene>
    <name evidence="3" type="ORF">GRI91_09285</name>
</gene>
<comment type="similarity">
    <text evidence="1">Belongs to the glycosyltransferase 2 family. WaaE/KdtX subfamily.</text>
</comment>
<dbReference type="OrthoDB" id="7248516at2"/>
<evidence type="ECO:0000259" key="2">
    <source>
        <dbReference type="Pfam" id="PF00535"/>
    </source>
</evidence>
<comment type="caution">
    <text evidence="3">The sequence shown here is derived from an EMBL/GenBank/DDBJ whole genome shotgun (WGS) entry which is preliminary data.</text>
</comment>
<feature type="domain" description="Glycosyltransferase 2-like" evidence="2">
    <location>
        <begin position="14"/>
        <end position="145"/>
    </location>
</feature>
<organism evidence="3 4">
    <name type="scientific">Altericroceibacterium endophyticum</name>
    <dbReference type="NCBI Taxonomy" id="1808508"/>
    <lineage>
        <taxon>Bacteria</taxon>
        <taxon>Pseudomonadati</taxon>
        <taxon>Pseudomonadota</taxon>
        <taxon>Alphaproteobacteria</taxon>
        <taxon>Sphingomonadales</taxon>
        <taxon>Erythrobacteraceae</taxon>
        <taxon>Altericroceibacterium</taxon>
    </lineage>
</organism>
<proteinExistence type="inferred from homology"/>
<keyword evidence="3" id="KW-0808">Transferase</keyword>
<evidence type="ECO:0000313" key="4">
    <source>
        <dbReference type="Proteomes" id="UP000438476"/>
    </source>
</evidence>
<dbReference type="PANTHER" id="PTHR43630">
    <property type="entry name" value="POLY-BETA-1,6-N-ACETYL-D-GLUCOSAMINE SYNTHASE"/>
    <property type="match status" value="1"/>
</dbReference>
<evidence type="ECO:0000313" key="3">
    <source>
        <dbReference type="EMBL" id="MXO65946.1"/>
    </source>
</evidence>
<dbReference type="RefSeq" id="WP_160736354.1">
    <property type="nucleotide sequence ID" value="NZ_WTYT01000003.1"/>
</dbReference>
<evidence type="ECO:0000256" key="1">
    <source>
        <dbReference type="ARBA" id="ARBA00038494"/>
    </source>
</evidence>
<dbReference type="Proteomes" id="UP000438476">
    <property type="component" value="Unassembled WGS sequence"/>
</dbReference>
<dbReference type="GO" id="GO:0016740">
    <property type="term" value="F:transferase activity"/>
    <property type="evidence" value="ECO:0007669"/>
    <property type="project" value="UniProtKB-KW"/>
</dbReference>
<dbReference type="Pfam" id="PF00535">
    <property type="entry name" value="Glycos_transf_2"/>
    <property type="match status" value="1"/>
</dbReference>
<dbReference type="Gene3D" id="3.90.550.10">
    <property type="entry name" value="Spore Coat Polysaccharide Biosynthesis Protein SpsA, Chain A"/>
    <property type="match status" value="1"/>
</dbReference>
<dbReference type="EMBL" id="WTYT01000003">
    <property type="protein sequence ID" value="MXO65946.1"/>
    <property type="molecule type" value="Genomic_DNA"/>
</dbReference>
<keyword evidence="4" id="KW-1185">Reference proteome</keyword>
<reference evidence="3 4" key="1">
    <citation type="submission" date="2019-12" db="EMBL/GenBank/DDBJ databases">
        <title>Genomic-based taxomic classification of the family Erythrobacteraceae.</title>
        <authorList>
            <person name="Xu L."/>
        </authorList>
    </citation>
    <scope>NUCLEOTIDE SEQUENCE [LARGE SCALE GENOMIC DNA]</scope>
    <source>
        <strain evidence="3 4">LMG 29518</strain>
    </source>
</reference>
<dbReference type="PANTHER" id="PTHR43630:SF2">
    <property type="entry name" value="GLYCOSYLTRANSFERASE"/>
    <property type="match status" value="1"/>
</dbReference>
<dbReference type="SUPFAM" id="SSF53448">
    <property type="entry name" value="Nucleotide-diphospho-sugar transferases"/>
    <property type="match status" value="1"/>
</dbReference>
<dbReference type="InterPro" id="IPR001173">
    <property type="entry name" value="Glyco_trans_2-like"/>
</dbReference>
<accession>A0A6I4T4W7</accession>
<name>A0A6I4T4W7_9SPHN</name>
<protein>
    <submittedName>
        <fullName evidence="3">Glycosyltransferase</fullName>
    </submittedName>
</protein>
<dbReference type="CDD" id="cd00761">
    <property type="entry name" value="Glyco_tranf_GTA_type"/>
    <property type="match status" value="1"/>
</dbReference>